<reference evidence="1 2" key="1">
    <citation type="journal article" date="2021" name="Commun. Biol.">
        <title>Genomic insights into the host specific adaptation of the Pneumocystis genus.</title>
        <authorList>
            <person name="Cisse O.H."/>
            <person name="Ma L."/>
            <person name="Dekker J.P."/>
            <person name="Khil P.P."/>
            <person name="Youn J.-H."/>
            <person name="Brenchley J.M."/>
            <person name="Blair R."/>
            <person name="Pahar B."/>
            <person name="Chabe M."/>
            <person name="Van Rompay K.K.A."/>
            <person name="Keesler R."/>
            <person name="Sukura A."/>
            <person name="Hirsch V."/>
            <person name="Kutty G."/>
            <person name="Liu Y."/>
            <person name="Peng L."/>
            <person name="Chen J."/>
            <person name="Song J."/>
            <person name="Weissenbacher-Lang C."/>
            <person name="Xu J."/>
            <person name="Upham N.S."/>
            <person name="Stajich J.E."/>
            <person name="Cuomo C.A."/>
            <person name="Cushion M.T."/>
            <person name="Kovacs J.A."/>
        </authorList>
    </citation>
    <scope>NUCLEOTIDE SEQUENCE [LARGE SCALE GENOMIC DNA]</scope>
    <source>
        <strain evidence="1 2">RABM</strain>
    </source>
</reference>
<dbReference type="Proteomes" id="UP000768646">
    <property type="component" value="Unassembled WGS sequence"/>
</dbReference>
<proteinExistence type="predicted"/>
<sequence length="383" mass="44239">MEEITTEEQKKYWEIFISLNPKNGYLNGNQAAEVLKNSKLSNDKLEKIWNLADIDSDGNLDFEEFCIAMRLIFDVINNVYLDVPAQLPDFLIPTSKAHLITASQAINENVQNQFVLNTEKNKAFRYDFDWYISPSDKQNYDTIYTSTTDPYGHVSFDSFKGLYTILNISDAELRDAWKLVNPQLYESIDKDQAIFFLHILNQRNKGFRIPNIVPSNLKAIFEKTPIDYDVKKISIHRDNKQGASMQFSSKSDLSKEEYPTTCTTDSSSHSSSTNIKKTSWDKGKQEQQNTYYLSMEQKSNVSDEYLSCIIRELEKMLDFKKKELKRLKEGNTRSSIGISDLESVQSDILIMKQQVDSLGSYLIKKTDELQKLNDDIEQETQNC</sequence>
<comment type="caution">
    <text evidence="1">The sequence shown here is derived from an EMBL/GenBank/DDBJ whole genome shotgun (WGS) entry which is preliminary data.</text>
</comment>
<evidence type="ECO:0000313" key="2">
    <source>
        <dbReference type="Proteomes" id="UP000768646"/>
    </source>
</evidence>
<gene>
    <name evidence="1" type="ORF">PORY_002068</name>
</gene>
<protein>
    <submittedName>
        <fullName evidence="1">Uncharacterized protein</fullName>
    </submittedName>
</protein>
<evidence type="ECO:0000313" key="1">
    <source>
        <dbReference type="EMBL" id="KAG4304675.1"/>
    </source>
</evidence>
<dbReference type="EMBL" id="JABTEG010000007">
    <property type="protein sequence ID" value="KAG4304675.1"/>
    <property type="molecule type" value="Genomic_DNA"/>
</dbReference>
<name>A0ACB7CCB1_9ASCO</name>
<keyword evidence="2" id="KW-1185">Reference proteome</keyword>
<organism evidence="1 2">
    <name type="scientific">Pneumocystis oryctolagi</name>
    <dbReference type="NCBI Taxonomy" id="42067"/>
    <lineage>
        <taxon>Eukaryota</taxon>
        <taxon>Fungi</taxon>
        <taxon>Dikarya</taxon>
        <taxon>Ascomycota</taxon>
        <taxon>Taphrinomycotina</taxon>
        <taxon>Pneumocystomycetes</taxon>
        <taxon>Pneumocystaceae</taxon>
        <taxon>Pneumocystis</taxon>
    </lineage>
</organism>
<accession>A0ACB7CCB1</accession>